<dbReference type="SMART" id="SM00033">
    <property type="entry name" value="CH"/>
    <property type="match status" value="1"/>
</dbReference>
<dbReference type="InterPro" id="IPR040785">
    <property type="entry name" value="IMP1-like_C"/>
</dbReference>
<proteinExistence type="predicted"/>
<feature type="compositionally biased region" description="Pro residues" evidence="1">
    <location>
        <begin position="197"/>
        <end position="218"/>
    </location>
</feature>
<feature type="compositionally biased region" description="Pro residues" evidence="1">
    <location>
        <begin position="299"/>
        <end position="319"/>
    </location>
</feature>
<dbReference type="Pfam" id="PF00307">
    <property type="entry name" value="CH"/>
    <property type="match status" value="1"/>
</dbReference>
<dbReference type="PANTHER" id="PTHR47385">
    <property type="entry name" value="CALPONIN"/>
    <property type="match status" value="1"/>
</dbReference>
<dbReference type="InterPro" id="IPR001715">
    <property type="entry name" value="CH_dom"/>
</dbReference>
<evidence type="ECO:0000313" key="4">
    <source>
        <dbReference type="Proteomes" id="UP001515480"/>
    </source>
</evidence>
<dbReference type="AlphaFoldDB" id="A0AB34J560"/>
<dbReference type="PRINTS" id="PR00888">
    <property type="entry name" value="SM22CALPONIN"/>
</dbReference>
<feature type="region of interest" description="Disordered" evidence="1">
    <location>
        <begin position="293"/>
        <end position="346"/>
    </location>
</feature>
<dbReference type="InterPro" id="IPR040955">
    <property type="entry name" value="IMP2_N"/>
</dbReference>
<dbReference type="GO" id="GO:0051015">
    <property type="term" value="F:actin filament binding"/>
    <property type="evidence" value="ECO:0007669"/>
    <property type="project" value="TreeGrafter"/>
</dbReference>
<name>A0AB34J560_PRYPA</name>
<feature type="compositionally biased region" description="Low complexity" evidence="1">
    <location>
        <begin position="337"/>
        <end position="346"/>
    </location>
</feature>
<dbReference type="Proteomes" id="UP001515480">
    <property type="component" value="Unassembled WGS sequence"/>
</dbReference>
<evidence type="ECO:0000256" key="1">
    <source>
        <dbReference type="SAM" id="MobiDB-lite"/>
    </source>
</evidence>
<dbReference type="Pfam" id="PF18590">
    <property type="entry name" value="IMP2_N"/>
    <property type="match status" value="1"/>
</dbReference>
<feature type="compositionally biased region" description="Pro residues" evidence="1">
    <location>
        <begin position="326"/>
        <end position="336"/>
    </location>
</feature>
<dbReference type="Gene3D" id="1.10.418.10">
    <property type="entry name" value="Calponin-like domain"/>
    <property type="match status" value="1"/>
</dbReference>
<evidence type="ECO:0000259" key="2">
    <source>
        <dbReference type="PROSITE" id="PS50021"/>
    </source>
</evidence>
<dbReference type="EMBL" id="JBGBPQ010000013">
    <property type="protein sequence ID" value="KAL1511664.1"/>
    <property type="molecule type" value="Genomic_DNA"/>
</dbReference>
<dbReference type="GO" id="GO:0007015">
    <property type="term" value="P:actin filament organization"/>
    <property type="evidence" value="ECO:0007669"/>
    <property type="project" value="TreeGrafter"/>
</dbReference>
<evidence type="ECO:0000313" key="3">
    <source>
        <dbReference type="EMBL" id="KAL1511664.1"/>
    </source>
</evidence>
<dbReference type="InterPro" id="IPR050606">
    <property type="entry name" value="Calponin-like"/>
</dbReference>
<organism evidence="3 4">
    <name type="scientific">Prymnesium parvum</name>
    <name type="common">Toxic golden alga</name>
    <dbReference type="NCBI Taxonomy" id="97485"/>
    <lineage>
        <taxon>Eukaryota</taxon>
        <taxon>Haptista</taxon>
        <taxon>Haptophyta</taxon>
        <taxon>Prymnesiophyceae</taxon>
        <taxon>Prymnesiales</taxon>
        <taxon>Prymnesiaceae</taxon>
        <taxon>Prymnesium</taxon>
    </lineage>
</organism>
<feature type="region of interest" description="Disordered" evidence="1">
    <location>
        <begin position="187"/>
        <end position="224"/>
    </location>
</feature>
<feature type="domain" description="Calponin-homology (CH)" evidence="2">
    <location>
        <begin position="17"/>
        <end position="123"/>
    </location>
</feature>
<dbReference type="SUPFAM" id="SSF47576">
    <property type="entry name" value="Calponin-homology domain, CH-domain"/>
    <property type="match status" value="1"/>
</dbReference>
<reference evidence="3 4" key="1">
    <citation type="journal article" date="2024" name="Science">
        <title>Giant polyketide synthase enzymes in the biosynthesis of giant marine polyether toxins.</title>
        <authorList>
            <person name="Fallon T.R."/>
            <person name="Shende V.V."/>
            <person name="Wierzbicki I.H."/>
            <person name="Pendleton A.L."/>
            <person name="Watervoot N.F."/>
            <person name="Auber R.P."/>
            <person name="Gonzalez D.J."/>
            <person name="Wisecaver J.H."/>
            <person name="Moore B.S."/>
        </authorList>
    </citation>
    <scope>NUCLEOTIDE SEQUENCE [LARGE SCALE GENOMIC DNA]</scope>
    <source>
        <strain evidence="3 4">12B1</strain>
    </source>
</reference>
<gene>
    <name evidence="3" type="ORF">AB1Y20_004954</name>
</gene>
<comment type="caution">
    <text evidence="3">The sequence shown here is derived from an EMBL/GenBank/DDBJ whole genome shotgun (WGS) entry which is preliminary data.</text>
</comment>
<feature type="region of interest" description="Disordered" evidence="1">
    <location>
        <begin position="129"/>
        <end position="149"/>
    </location>
</feature>
<dbReference type="InterPro" id="IPR036872">
    <property type="entry name" value="CH_dom_sf"/>
</dbReference>
<feature type="compositionally biased region" description="Low complexity" evidence="1">
    <location>
        <begin position="187"/>
        <end position="196"/>
    </location>
</feature>
<accession>A0AB34J560</accession>
<dbReference type="Pfam" id="PF18591">
    <property type="entry name" value="IMP2_C"/>
    <property type="match status" value="1"/>
</dbReference>
<dbReference type="InterPro" id="IPR003096">
    <property type="entry name" value="SM22_calponin"/>
</dbReference>
<dbReference type="PROSITE" id="PS50021">
    <property type="entry name" value="CH"/>
    <property type="match status" value="1"/>
</dbReference>
<sequence length="505" mass="51041">MEDAEYDELKRLQEEGIAMEAEARTFIEGVLGKIGEPDDPLQLLLADGVVLCNLLNAIKPGACKAPSPSANPVSQRRNIEWFLKAASELGVPPHHLFEVADLYDGKHMRGVLAAVHAVGLIAAEMPSYKGPDMGGFRTSQRRRSTNAEQADSILAARAAAAAEKEQSAAAAAAASAAQKAAAAEKQAAALAASRSPSAPPPASPPPSASPPAPPPPAAGPASSLPSFADKAAAAAAEAAAAEAAAAVAEAEARARRKAADEALAAAAAAEKAAAAARKLANDKAAAAAAANAAAGGAPPSFPSPSPAAPAAPPSAPPPSSAAAPTSAPPTSTPPASAPSASTPPTSTFEGGAGCYLTFSSDGQGTLGMRWSDGPVDGALAYFKPNKPVPRFKFTQNAGRSDIVRECGGPNKAKFFAGVAQFVKAARANDAELTHLRQEPARPVAIYFNDNQLNVVPLAMGSPFARLHEMESVAVLNESSAAFNCLTLERSQFLAVGNRDGAALAL</sequence>
<dbReference type="PANTHER" id="PTHR47385:SF14">
    <property type="entry name" value="TRANSGELIN"/>
    <property type="match status" value="1"/>
</dbReference>
<protein>
    <recommendedName>
        <fullName evidence="2">Calponin-homology (CH) domain-containing protein</fullName>
    </recommendedName>
</protein>
<dbReference type="GO" id="GO:0015629">
    <property type="term" value="C:actin cytoskeleton"/>
    <property type="evidence" value="ECO:0007669"/>
    <property type="project" value="TreeGrafter"/>
</dbReference>
<keyword evidence="4" id="KW-1185">Reference proteome</keyword>